<dbReference type="Pfam" id="PF00850">
    <property type="entry name" value="Hist_deacetyl"/>
    <property type="match status" value="1"/>
</dbReference>
<dbReference type="PANTHER" id="PTHR10625:SF10">
    <property type="entry name" value="HISTONE DEACETYLASE HDAC1"/>
    <property type="match status" value="1"/>
</dbReference>
<protein>
    <recommendedName>
        <fullName evidence="3">Acetoin utilization protein AcuC</fullName>
    </recommendedName>
</protein>
<dbReference type="InterPro" id="IPR003085">
    <property type="entry name" value="AcuC"/>
</dbReference>
<dbReference type="GO" id="GO:0040029">
    <property type="term" value="P:epigenetic regulation of gene expression"/>
    <property type="evidence" value="ECO:0007669"/>
    <property type="project" value="TreeGrafter"/>
</dbReference>
<gene>
    <name evidence="6" type="ORF">EDL96_00270</name>
</gene>
<accession>A0A3N3ZTC1</accession>
<dbReference type="SUPFAM" id="SSF52768">
    <property type="entry name" value="Arginase/deacetylase"/>
    <property type="match status" value="1"/>
</dbReference>
<evidence type="ECO:0000256" key="1">
    <source>
        <dbReference type="ARBA" id="ARBA00005101"/>
    </source>
</evidence>
<feature type="domain" description="Histone deacetylase" evidence="5">
    <location>
        <begin position="92"/>
        <end position="389"/>
    </location>
</feature>
<name>A0A3N3ZTC1_9MICC</name>
<evidence type="ECO:0000256" key="2">
    <source>
        <dbReference type="ARBA" id="ARBA00005947"/>
    </source>
</evidence>
<dbReference type="UniPathway" id="UPA00040"/>
<dbReference type="Proteomes" id="UP000270616">
    <property type="component" value="Unassembled WGS sequence"/>
</dbReference>
<dbReference type="InterPro" id="IPR023696">
    <property type="entry name" value="Ureohydrolase_dom_sf"/>
</dbReference>
<proteinExistence type="inferred from homology"/>
<dbReference type="GO" id="GO:0004407">
    <property type="term" value="F:histone deacetylase activity"/>
    <property type="evidence" value="ECO:0007669"/>
    <property type="project" value="TreeGrafter"/>
</dbReference>
<evidence type="ECO:0000313" key="6">
    <source>
        <dbReference type="EMBL" id="ROZ65580.1"/>
    </source>
</evidence>
<comment type="similarity">
    <text evidence="2">Belongs to the histone deacetylase family.</text>
</comment>
<dbReference type="PRINTS" id="PR01272">
    <property type="entry name" value="ACUCPROTEIN"/>
</dbReference>
<dbReference type="PRINTS" id="PR01270">
    <property type="entry name" value="HDASUPER"/>
</dbReference>
<dbReference type="Gene3D" id="3.40.800.20">
    <property type="entry name" value="Histone deacetylase domain"/>
    <property type="match status" value="1"/>
</dbReference>
<dbReference type="EMBL" id="RKMF01000001">
    <property type="protein sequence ID" value="ROZ65580.1"/>
    <property type="molecule type" value="Genomic_DNA"/>
</dbReference>
<evidence type="ECO:0000259" key="5">
    <source>
        <dbReference type="Pfam" id="PF00850"/>
    </source>
</evidence>
<keyword evidence="7" id="KW-1185">Reference proteome</keyword>
<sequence length="464" mass="51038">MCGRYSAAHEWVCEFGCQYDAIELITRFSPFVSRFGTKSSRCRGVRHDSAARHGLSGVGGSISSVTQPTVAPRPTRLFWSPQLLNYDFGSYHPMHPSRLDATWRLVQEYGLDKRESVTVEVPEVAADAHLELAHTHDYVQAVRAISADPTVSHPESGLGTEDTPGYAGIHEASARLAGGSFQAAQAILDGTAVRVVNFGGGMHHAFADKASGFCVYNDCAVAIQHLLDNGVKRVLYLDVDGHHGDGTQSIFYDNPDVMTISIHESGITLFPGTGFANEIGSGEAMGTAVNIAMPPTAEDAQWLRAYHAVVPSLVEQFRPEVIVSQHGCDSHLSDPLTHLRVSIDGQREIMMHVAQMADRFCEGRWIATGGGGYDCYDVVPRSWSHLVAVASGKPLPVTTPIPASWRDYVKDTYGGNPREYMGDKVDLWWRSWEVGFDPDDDTDRVIMATRREVFPQWGLDPWYD</sequence>
<comment type="pathway">
    <text evidence="1">Ketone degradation; acetoin degradation.</text>
</comment>
<dbReference type="InterPro" id="IPR037138">
    <property type="entry name" value="His_deacetylse_dom_sf"/>
</dbReference>
<comment type="caution">
    <text evidence="6">The sequence shown here is derived from an EMBL/GenBank/DDBJ whole genome shotgun (WGS) entry which is preliminary data.</text>
</comment>
<dbReference type="GO" id="GO:0045150">
    <property type="term" value="P:acetoin catabolic process"/>
    <property type="evidence" value="ECO:0007669"/>
    <property type="project" value="UniProtKB-UniPathway"/>
</dbReference>
<evidence type="ECO:0000256" key="4">
    <source>
        <dbReference type="ARBA" id="ARBA00022627"/>
    </source>
</evidence>
<dbReference type="InterPro" id="IPR023801">
    <property type="entry name" value="His_deacetylse_dom"/>
</dbReference>
<evidence type="ECO:0000313" key="7">
    <source>
        <dbReference type="Proteomes" id="UP000270616"/>
    </source>
</evidence>
<dbReference type="PANTHER" id="PTHR10625">
    <property type="entry name" value="HISTONE DEACETYLASE HDAC1-RELATED"/>
    <property type="match status" value="1"/>
</dbReference>
<dbReference type="InterPro" id="IPR000286">
    <property type="entry name" value="HDACs"/>
</dbReference>
<dbReference type="OrthoDB" id="9808367at2"/>
<organism evidence="6 7">
    <name type="scientific">Kocuria soli</name>
    <dbReference type="NCBI Taxonomy" id="2485125"/>
    <lineage>
        <taxon>Bacteria</taxon>
        <taxon>Bacillati</taxon>
        <taxon>Actinomycetota</taxon>
        <taxon>Actinomycetes</taxon>
        <taxon>Micrococcales</taxon>
        <taxon>Micrococcaceae</taxon>
        <taxon>Kocuria</taxon>
    </lineage>
</organism>
<dbReference type="CDD" id="cd09994">
    <property type="entry name" value="HDAC_AcuC_like"/>
    <property type="match status" value="1"/>
</dbReference>
<keyword evidence="4" id="KW-0006">Acetoin catabolism</keyword>
<reference evidence="6 7" key="1">
    <citation type="submission" date="2018-10" db="EMBL/GenBank/DDBJ databases">
        <title>Kocuria sp. M5W7-7, whole genome shotgun sequence.</title>
        <authorList>
            <person name="Tuo L."/>
        </authorList>
    </citation>
    <scope>NUCLEOTIDE SEQUENCE [LARGE SCALE GENOMIC DNA]</scope>
    <source>
        <strain evidence="6 7">M5W7-7</strain>
    </source>
</reference>
<evidence type="ECO:0000256" key="3">
    <source>
        <dbReference type="ARBA" id="ARBA00020218"/>
    </source>
</evidence>
<dbReference type="AlphaFoldDB" id="A0A3N3ZTC1"/>